<reference evidence="1" key="1">
    <citation type="journal article" date="2023" name="Mol. Phylogenet. Evol.">
        <title>Genome-scale phylogeny and comparative genomics of the fungal order Sordariales.</title>
        <authorList>
            <person name="Hensen N."/>
            <person name="Bonometti L."/>
            <person name="Westerberg I."/>
            <person name="Brannstrom I.O."/>
            <person name="Guillou S."/>
            <person name="Cros-Aarteil S."/>
            <person name="Calhoun S."/>
            <person name="Haridas S."/>
            <person name="Kuo A."/>
            <person name="Mondo S."/>
            <person name="Pangilinan J."/>
            <person name="Riley R."/>
            <person name="LaButti K."/>
            <person name="Andreopoulos B."/>
            <person name="Lipzen A."/>
            <person name="Chen C."/>
            <person name="Yan M."/>
            <person name="Daum C."/>
            <person name="Ng V."/>
            <person name="Clum A."/>
            <person name="Steindorff A."/>
            <person name="Ohm R.A."/>
            <person name="Martin F."/>
            <person name="Silar P."/>
            <person name="Natvig D.O."/>
            <person name="Lalanne C."/>
            <person name="Gautier V."/>
            <person name="Ament-Velasquez S.L."/>
            <person name="Kruys A."/>
            <person name="Hutchinson M.I."/>
            <person name="Powell A.J."/>
            <person name="Barry K."/>
            <person name="Miller A.N."/>
            <person name="Grigoriev I.V."/>
            <person name="Debuchy R."/>
            <person name="Gladieux P."/>
            <person name="Hiltunen Thoren M."/>
            <person name="Johannesson H."/>
        </authorList>
    </citation>
    <scope>NUCLEOTIDE SEQUENCE</scope>
    <source>
        <strain evidence="1">SMH4131-1</strain>
    </source>
</reference>
<evidence type="ECO:0000313" key="1">
    <source>
        <dbReference type="EMBL" id="KAK3323224.1"/>
    </source>
</evidence>
<protein>
    <submittedName>
        <fullName evidence="1">Uncharacterized protein</fullName>
    </submittedName>
</protein>
<keyword evidence="2" id="KW-1185">Reference proteome</keyword>
<name>A0AAE0M9U1_9PEZI</name>
<sequence>MAAADTSFRYSTDAVASSETARVFPWEQPIPVNTFWGSFDYPTARAFLDNIPDGALGLDPASTADHTTKLQIILRLLRQRITMEETVLSPQPLHDADYHLWYQRTQSLYILENALDLPEAGQTIQKLVAGAVESDVRPKHLLGEYLVKTGNYKEAEEAARPVAAAALGEGETKRAETEGLLSEVREIVEGLERDGGDFGVYQQEERKLTAELLAALEKY</sequence>
<proteinExistence type="predicted"/>
<evidence type="ECO:0000313" key="2">
    <source>
        <dbReference type="Proteomes" id="UP001286456"/>
    </source>
</evidence>
<comment type="caution">
    <text evidence="1">The sequence shown here is derived from an EMBL/GenBank/DDBJ whole genome shotgun (WGS) entry which is preliminary data.</text>
</comment>
<dbReference type="EMBL" id="JAUEPO010000004">
    <property type="protein sequence ID" value="KAK3323224.1"/>
    <property type="molecule type" value="Genomic_DNA"/>
</dbReference>
<gene>
    <name evidence="1" type="ORF">B0T19DRAFT_442720</name>
</gene>
<reference evidence="1" key="2">
    <citation type="submission" date="2023-06" db="EMBL/GenBank/DDBJ databases">
        <authorList>
            <consortium name="Lawrence Berkeley National Laboratory"/>
            <person name="Haridas S."/>
            <person name="Hensen N."/>
            <person name="Bonometti L."/>
            <person name="Westerberg I."/>
            <person name="Brannstrom I.O."/>
            <person name="Guillou S."/>
            <person name="Cros-Aarteil S."/>
            <person name="Calhoun S."/>
            <person name="Kuo A."/>
            <person name="Mondo S."/>
            <person name="Pangilinan J."/>
            <person name="Riley R."/>
            <person name="Labutti K."/>
            <person name="Andreopoulos B."/>
            <person name="Lipzen A."/>
            <person name="Chen C."/>
            <person name="Yanf M."/>
            <person name="Daum C."/>
            <person name="Ng V."/>
            <person name="Clum A."/>
            <person name="Steindorff A."/>
            <person name="Ohm R."/>
            <person name="Martin F."/>
            <person name="Silar P."/>
            <person name="Natvig D."/>
            <person name="Lalanne C."/>
            <person name="Gautier V."/>
            <person name="Ament-Velasquez S.L."/>
            <person name="Kruys A."/>
            <person name="Hutchinson M.I."/>
            <person name="Powell A.J."/>
            <person name="Barry K."/>
            <person name="Miller A.N."/>
            <person name="Grigoriev I.V."/>
            <person name="Debuchy R."/>
            <person name="Gladieux P."/>
            <person name="Thoren M.H."/>
            <person name="Johannesson H."/>
        </authorList>
    </citation>
    <scope>NUCLEOTIDE SEQUENCE</scope>
    <source>
        <strain evidence="1">SMH4131-1</strain>
    </source>
</reference>
<accession>A0AAE0M9U1</accession>
<dbReference type="Proteomes" id="UP001286456">
    <property type="component" value="Unassembled WGS sequence"/>
</dbReference>
<organism evidence="1 2">
    <name type="scientific">Cercophora scortea</name>
    <dbReference type="NCBI Taxonomy" id="314031"/>
    <lineage>
        <taxon>Eukaryota</taxon>
        <taxon>Fungi</taxon>
        <taxon>Dikarya</taxon>
        <taxon>Ascomycota</taxon>
        <taxon>Pezizomycotina</taxon>
        <taxon>Sordariomycetes</taxon>
        <taxon>Sordariomycetidae</taxon>
        <taxon>Sordariales</taxon>
        <taxon>Lasiosphaeriaceae</taxon>
        <taxon>Cercophora</taxon>
    </lineage>
</organism>
<dbReference type="AlphaFoldDB" id="A0AAE0M9U1"/>